<name>A0ABW3Y804_9ACTN</name>
<accession>A0ABW3Y804</accession>
<dbReference type="EMBL" id="JBHTMP010000006">
    <property type="protein sequence ID" value="MFD1320587.1"/>
    <property type="molecule type" value="Genomic_DNA"/>
</dbReference>
<keyword evidence="2" id="KW-0472">Membrane</keyword>
<feature type="transmembrane region" description="Helical" evidence="2">
    <location>
        <begin position="50"/>
        <end position="69"/>
    </location>
</feature>
<comment type="caution">
    <text evidence="3">The sequence shown here is derived from an EMBL/GenBank/DDBJ whole genome shotgun (WGS) entry which is preliminary data.</text>
</comment>
<feature type="transmembrane region" description="Helical" evidence="2">
    <location>
        <begin position="108"/>
        <end position="128"/>
    </location>
</feature>
<proteinExistence type="predicted"/>
<dbReference type="RefSeq" id="WP_377567728.1">
    <property type="nucleotide sequence ID" value="NZ_JBHTMP010000006.1"/>
</dbReference>
<feature type="compositionally biased region" description="Basic and acidic residues" evidence="1">
    <location>
        <begin position="136"/>
        <end position="145"/>
    </location>
</feature>
<organism evidence="3 4">
    <name type="scientific">Micromonospora sonneratiae</name>
    <dbReference type="NCBI Taxonomy" id="1184706"/>
    <lineage>
        <taxon>Bacteria</taxon>
        <taxon>Bacillati</taxon>
        <taxon>Actinomycetota</taxon>
        <taxon>Actinomycetes</taxon>
        <taxon>Micromonosporales</taxon>
        <taxon>Micromonosporaceae</taxon>
        <taxon>Micromonospora</taxon>
    </lineage>
</organism>
<gene>
    <name evidence="3" type="ORF">ACFQ4H_05720</name>
</gene>
<keyword evidence="2" id="KW-1133">Transmembrane helix</keyword>
<evidence type="ECO:0000313" key="3">
    <source>
        <dbReference type="EMBL" id="MFD1320587.1"/>
    </source>
</evidence>
<protein>
    <submittedName>
        <fullName evidence="3">Uncharacterized protein</fullName>
    </submittedName>
</protein>
<evidence type="ECO:0000313" key="4">
    <source>
        <dbReference type="Proteomes" id="UP001597260"/>
    </source>
</evidence>
<keyword evidence="2" id="KW-0812">Transmembrane</keyword>
<evidence type="ECO:0000256" key="2">
    <source>
        <dbReference type="SAM" id="Phobius"/>
    </source>
</evidence>
<feature type="transmembrane region" description="Helical" evidence="2">
    <location>
        <begin position="76"/>
        <end position="96"/>
    </location>
</feature>
<feature type="transmembrane region" description="Helical" evidence="2">
    <location>
        <begin position="12"/>
        <end position="30"/>
    </location>
</feature>
<feature type="region of interest" description="Disordered" evidence="1">
    <location>
        <begin position="133"/>
        <end position="152"/>
    </location>
</feature>
<keyword evidence="4" id="KW-1185">Reference proteome</keyword>
<dbReference type="Proteomes" id="UP001597260">
    <property type="component" value="Unassembled WGS sequence"/>
</dbReference>
<reference evidence="4" key="1">
    <citation type="journal article" date="2019" name="Int. J. Syst. Evol. Microbiol.">
        <title>The Global Catalogue of Microorganisms (GCM) 10K type strain sequencing project: providing services to taxonomists for standard genome sequencing and annotation.</title>
        <authorList>
            <consortium name="The Broad Institute Genomics Platform"/>
            <consortium name="The Broad Institute Genome Sequencing Center for Infectious Disease"/>
            <person name="Wu L."/>
            <person name="Ma J."/>
        </authorList>
    </citation>
    <scope>NUCLEOTIDE SEQUENCE [LARGE SCALE GENOMIC DNA]</scope>
    <source>
        <strain evidence="4">JCM 31037</strain>
    </source>
</reference>
<sequence length="152" mass="16143">MWTRRWAGVPRGVRIVVAAAVCVFVYGAVVHLVDVFGGRADLPPSTPNWLALYFVSLTVLDPAAALLLVLRRVEGLVLGCVVLTTDAAANAYANYLLDDAGGVTPGRIGQAVISMLAIALAMAAPRVAPWLGGDGAQRREHDRRNRPASNSR</sequence>
<evidence type="ECO:0000256" key="1">
    <source>
        <dbReference type="SAM" id="MobiDB-lite"/>
    </source>
</evidence>